<organism evidence="1 2">
    <name type="scientific">candidate division TA06 bacterium B3_TA06</name>
    <dbReference type="NCBI Taxonomy" id="2012487"/>
    <lineage>
        <taxon>Bacteria</taxon>
        <taxon>Bacteria division TA06</taxon>
    </lineage>
</organism>
<comment type="caution">
    <text evidence="1">The sequence shown here is derived from an EMBL/GenBank/DDBJ whole genome shotgun (WGS) entry which is preliminary data.</text>
</comment>
<protein>
    <submittedName>
        <fullName evidence="1">Uncharacterized protein</fullName>
    </submittedName>
</protein>
<evidence type="ECO:0000313" key="2">
    <source>
        <dbReference type="Proteomes" id="UP000317778"/>
    </source>
</evidence>
<dbReference type="AlphaFoldDB" id="A0A532V287"/>
<dbReference type="EMBL" id="NJBO01000014">
    <property type="protein sequence ID" value="TKJ41321.1"/>
    <property type="molecule type" value="Genomic_DNA"/>
</dbReference>
<dbReference type="Proteomes" id="UP000317778">
    <property type="component" value="Unassembled WGS sequence"/>
</dbReference>
<name>A0A532V287_UNCT6</name>
<proteinExistence type="predicted"/>
<reference evidence="1 2" key="1">
    <citation type="submission" date="2017-06" db="EMBL/GenBank/DDBJ databases">
        <title>Novel microbial phyla capable of carbon fixation and sulfur reduction in deep-sea sediments.</title>
        <authorList>
            <person name="Huang J."/>
            <person name="Baker B."/>
            <person name="Wang Y."/>
        </authorList>
    </citation>
    <scope>NUCLEOTIDE SEQUENCE [LARGE SCALE GENOMIC DNA]</scope>
    <source>
        <strain evidence="1">B3_TA06</strain>
    </source>
</reference>
<gene>
    <name evidence="1" type="ORF">CEE36_08375</name>
</gene>
<accession>A0A532V287</accession>
<evidence type="ECO:0000313" key="1">
    <source>
        <dbReference type="EMBL" id="TKJ41321.1"/>
    </source>
</evidence>
<sequence>MRGLAVSWCYDRVEEGLTALQNPYQAMVFAQGSRVVGRERLDPRVATLSQGPTAVLHVGQVALYNAQGYGGPEVIYRNGADGIVHTGTGMGKDKVSIDGNHSGNNSYVIEITESGEVGSGGKYELSKTPWTGSEWGEEEVVSSGSIPSDGKIEVGNDSTFVFQLNENVVQGDTYSWETEAYRVTNQQIRNATVPITAEIETVNEEEIIGSGGYLDQLMLMFARKKLAAELYDGHYEEVTEEMNGMSVTSYIENEQTLYRIDLVVHYSGKVFMAEVSPLITRMEYDEPDIP</sequence>